<evidence type="ECO:0000313" key="1">
    <source>
        <dbReference type="EMBL" id="EJW71155.1"/>
    </source>
</evidence>
<comment type="caution">
    <text evidence="1">The sequence shown here is derived from an EMBL/GenBank/DDBJ whole genome shotgun (WGS) entry which is preliminary data.</text>
</comment>
<dbReference type="EMBL" id="ADBV01019370">
    <property type="protein sequence ID" value="EJW71155.1"/>
    <property type="molecule type" value="Genomic_DNA"/>
</dbReference>
<sequence length="59" mass="6735">IVDKDETKQRTSRYVRPETVGNFMGISIYVNIVSESSDQFHQHLFLLCAINGKACQKFA</sequence>
<proteinExistence type="predicted"/>
<organism evidence="1 2">
    <name type="scientific">Wuchereria bancrofti</name>
    <dbReference type="NCBI Taxonomy" id="6293"/>
    <lineage>
        <taxon>Eukaryota</taxon>
        <taxon>Metazoa</taxon>
        <taxon>Ecdysozoa</taxon>
        <taxon>Nematoda</taxon>
        <taxon>Chromadorea</taxon>
        <taxon>Rhabditida</taxon>
        <taxon>Spirurina</taxon>
        <taxon>Spiruromorpha</taxon>
        <taxon>Filarioidea</taxon>
        <taxon>Onchocercidae</taxon>
        <taxon>Wuchereria</taxon>
    </lineage>
</organism>
<protein>
    <submittedName>
        <fullName evidence="1">Uncharacterized protein</fullName>
    </submittedName>
</protein>
<dbReference type="Proteomes" id="UP000004810">
    <property type="component" value="Unassembled WGS sequence"/>
</dbReference>
<dbReference type="AlphaFoldDB" id="J9AB23"/>
<name>J9AB23_WUCBA</name>
<accession>J9AB23</accession>
<gene>
    <name evidence="1" type="ORF">WUBG_17939</name>
</gene>
<reference evidence="2" key="1">
    <citation type="submission" date="2012-08" db="EMBL/GenBank/DDBJ databases">
        <title>The Genome Sequence of Wuchereria bancrofti.</title>
        <authorList>
            <person name="Nutman T.B."/>
            <person name="Fink D.L."/>
            <person name="Russ C."/>
            <person name="Young S."/>
            <person name="Zeng Q."/>
            <person name="Koehrsen M."/>
            <person name="Alvarado L."/>
            <person name="Berlin A."/>
            <person name="Chapman S.B."/>
            <person name="Chen Z."/>
            <person name="Freedman E."/>
            <person name="Gellesch M."/>
            <person name="Goldberg J."/>
            <person name="Griggs A."/>
            <person name="Gujja S."/>
            <person name="Heilman E.R."/>
            <person name="Heiman D."/>
            <person name="Hepburn T."/>
            <person name="Howarth C."/>
            <person name="Jen D."/>
            <person name="Larson L."/>
            <person name="Lewis B."/>
            <person name="Mehta T."/>
            <person name="Park D."/>
            <person name="Pearson M."/>
            <person name="Roberts A."/>
            <person name="Saif S."/>
            <person name="Shea T."/>
            <person name="Shenoy N."/>
            <person name="Sisk P."/>
            <person name="Stolte C."/>
            <person name="Sykes S."/>
            <person name="Walk T."/>
            <person name="White J."/>
            <person name="Yandava C."/>
            <person name="Haas B."/>
            <person name="Henn M.R."/>
            <person name="Nusbaum C."/>
            <person name="Birren B."/>
        </authorList>
    </citation>
    <scope>NUCLEOTIDE SEQUENCE [LARGE SCALE GENOMIC DNA]</scope>
    <source>
        <strain evidence="2">NA</strain>
    </source>
</reference>
<feature type="non-terminal residue" evidence="1">
    <location>
        <position position="1"/>
    </location>
</feature>
<evidence type="ECO:0000313" key="2">
    <source>
        <dbReference type="Proteomes" id="UP000004810"/>
    </source>
</evidence>